<evidence type="ECO:0000256" key="2">
    <source>
        <dbReference type="ARBA" id="ARBA00022448"/>
    </source>
</evidence>
<evidence type="ECO:0000256" key="1">
    <source>
        <dbReference type="ARBA" id="ARBA00005417"/>
    </source>
</evidence>
<dbReference type="InterPro" id="IPR045865">
    <property type="entry name" value="ACT-like_dom_sf"/>
</dbReference>
<keyword evidence="2" id="KW-0813">Transport</keyword>
<keyword evidence="8" id="KW-0472">Membrane</keyword>
<sequence>MIQLLDVSKTFESKAGKVHALKHVNMTIEEGDVFGVIGFSGAGKSTLIRLVNGLEKPTNGRVFVKGQEMGELPKSHLRKMRKEIGMVFQQFNLLNAKTVYANVAMPLVLDKIPKQDIQKRVMRLLEYVGLEDKADAYPNELSGGQKQRVGIARALATNPSILLCDEATSALDPKTTLSILELLKKINHELNITILIITHEMNVIKNICNKVAVMEDGAVIEEGKVIDVFGNPQKEVTKDFVKTVIDDTLPEGMMKKLKRDRSNSSILRLKTIGDYGKNALLSEINKEFDITTHILFASVSELRENTLSIVIVEIEGTPIERERALAHIQSKGILYERMEL</sequence>
<dbReference type="GO" id="GO:0005524">
    <property type="term" value="F:ATP binding"/>
    <property type="evidence" value="ECO:0007669"/>
    <property type="project" value="UniProtKB-KW"/>
</dbReference>
<dbReference type="AlphaFoldDB" id="A0AAE3HFJ2"/>
<keyword evidence="3" id="KW-1003">Cell membrane</keyword>
<name>A0AAE3HFJ2_9FIRM</name>
<evidence type="ECO:0000256" key="4">
    <source>
        <dbReference type="ARBA" id="ARBA00022741"/>
    </source>
</evidence>
<dbReference type="InterPro" id="IPR050086">
    <property type="entry name" value="MetN_ABC_transporter-like"/>
</dbReference>
<dbReference type="CDD" id="cd03258">
    <property type="entry name" value="ABC_MetN_methionine_transporter"/>
    <property type="match status" value="1"/>
</dbReference>
<keyword evidence="5 10" id="KW-0067">ATP-binding</keyword>
<dbReference type="RefSeq" id="WP_257530070.1">
    <property type="nucleotide sequence ID" value="NZ_JANKAS010000004.1"/>
</dbReference>
<organism evidence="10 11">
    <name type="scientific">Irregularibacter muris</name>
    <dbReference type="NCBI Taxonomy" id="1796619"/>
    <lineage>
        <taxon>Bacteria</taxon>
        <taxon>Bacillati</taxon>
        <taxon>Bacillota</taxon>
        <taxon>Clostridia</taxon>
        <taxon>Eubacteriales</taxon>
        <taxon>Eubacteriaceae</taxon>
        <taxon>Irregularibacter</taxon>
    </lineage>
</organism>
<keyword evidence="11" id="KW-1185">Reference proteome</keyword>
<proteinExistence type="inferred from homology"/>
<dbReference type="Pfam" id="PF00005">
    <property type="entry name" value="ABC_tran"/>
    <property type="match status" value="1"/>
</dbReference>
<dbReference type="GO" id="GO:0016887">
    <property type="term" value="F:ATP hydrolysis activity"/>
    <property type="evidence" value="ECO:0007669"/>
    <property type="project" value="InterPro"/>
</dbReference>
<feature type="domain" description="ABC transporter" evidence="9">
    <location>
        <begin position="2"/>
        <end position="241"/>
    </location>
</feature>
<gene>
    <name evidence="10" type="ORF">NSA47_06120</name>
</gene>
<dbReference type="InterPro" id="IPR003593">
    <property type="entry name" value="AAA+_ATPase"/>
</dbReference>
<keyword evidence="6" id="KW-1278">Translocase</keyword>
<evidence type="ECO:0000313" key="11">
    <source>
        <dbReference type="Proteomes" id="UP001205748"/>
    </source>
</evidence>
<dbReference type="PANTHER" id="PTHR43166">
    <property type="entry name" value="AMINO ACID IMPORT ATP-BINDING PROTEIN"/>
    <property type="match status" value="1"/>
</dbReference>
<accession>A0AAE3HFJ2</accession>
<comment type="caution">
    <text evidence="10">The sequence shown here is derived from an EMBL/GenBank/DDBJ whole genome shotgun (WGS) entry which is preliminary data.</text>
</comment>
<dbReference type="SMART" id="SM00930">
    <property type="entry name" value="NIL"/>
    <property type="match status" value="1"/>
</dbReference>
<evidence type="ECO:0000256" key="5">
    <source>
        <dbReference type="ARBA" id="ARBA00022840"/>
    </source>
</evidence>
<dbReference type="InterPro" id="IPR018449">
    <property type="entry name" value="NIL_domain"/>
</dbReference>
<evidence type="ECO:0000256" key="3">
    <source>
        <dbReference type="ARBA" id="ARBA00022475"/>
    </source>
</evidence>
<comment type="similarity">
    <text evidence="1">Belongs to the ABC transporter superfamily.</text>
</comment>
<dbReference type="Gene3D" id="3.40.50.300">
    <property type="entry name" value="P-loop containing nucleotide triphosphate hydrolases"/>
    <property type="match status" value="1"/>
</dbReference>
<evidence type="ECO:0000256" key="7">
    <source>
        <dbReference type="ARBA" id="ARBA00022970"/>
    </source>
</evidence>
<evidence type="ECO:0000256" key="6">
    <source>
        <dbReference type="ARBA" id="ARBA00022967"/>
    </source>
</evidence>
<dbReference type="EMBL" id="JANKAS010000004">
    <property type="protein sequence ID" value="MCR1898567.1"/>
    <property type="molecule type" value="Genomic_DNA"/>
</dbReference>
<keyword evidence="4" id="KW-0547">Nucleotide-binding</keyword>
<dbReference type="PROSITE" id="PS50893">
    <property type="entry name" value="ABC_TRANSPORTER_2"/>
    <property type="match status" value="1"/>
</dbReference>
<dbReference type="Pfam" id="PF09383">
    <property type="entry name" value="NIL"/>
    <property type="match status" value="1"/>
</dbReference>
<dbReference type="InterPro" id="IPR041701">
    <property type="entry name" value="MetN_ABC"/>
</dbReference>
<dbReference type="SUPFAM" id="SSF52540">
    <property type="entry name" value="P-loop containing nucleoside triphosphate hydrolases"/>
    <property type="match status" value="1"/>
</dbReference>
<dbReference type="InterPro" id="IPR027417">
    <property type="entry name" value="P-loop_NTPase"/>
</dbReference>
<evidence type="ECO:0000313" key="10">
    <source>
        <dbReference type="EMBL" id="MCR1898567.1"/>
    </source>
</evidence>
<dbReference type="SUPFAM" id="SSF55021">
    <property type="entry name" value="ACT-like"/>
    <property type="match status" value="1"/>
</dbReference>
<reference evidence="10" key="1">
    <citation type="submission" date="2022-07" db="EMBL/GenBank/DDBJ databases">
        <title>Enhanced cultured diversity of the mouse gut microbiota enables custom-made synthetic communities.</title>
        <authorList>
            <person name="Afrizal A."/>
        </authorList>
    </citation>
    <scope>NUCLEOTIDE SEQUENCE</scope>
    <source>
        <strain evidence="10">DSM 28593</strain>
    </source>
</reference>
<evidence type="ECO:0000259" key="9">
    <source>
        <dbReference type="PROSITE" id="PS50893"/>
    </source>
</evidence>
<dbReference type="PANTHER" id="PTHR43166:SF30">
    <property type="entry name" value="METHIONINE IMPORT ATP-BINDING PROTEIN METN"/>
    <property type="match status" value="1"/>
</dbReference>
<dbReference type="SMART" id="SM00382">
    <property type="entry name" value="AAA"/>
    <property type="match status" value="1"/>
</dbReference>
<dbReference type="PROSITE" id="PS00211">
    <property type="entry name" value="ABC_TRANSPORTER_1"/>
    <property type="match status" value="1"/>
</dbReference>
<keyword evidence="7" id="KW-0029">Amino-acid transport</keyword>
<dbReference type="GO" id="GO:0006865">
    <property type="term" value="P:amino acid transport"/>
    <property type="evidence" value="ECO:0007669"/>
    <property type="project" value="UniProtKB-KW"/>
</dbReference>
<dbReference type="InterPro" id="IPR003439">
    <property type="entry name" value="ABC_transporter-like_ATP-bd"/>
</dbReference>
<dbReference type="FunFam" id="3.40.50.300:FF:000056">
    <property type="entry name" value="Cell division ATP-binding protein FtsE"/>
    <property type="match status" value="1"/>
</dbReference>
<dbReference type="Gene3D" id="3.30.70.260">
    <property type="match status" value="1"/>
</dbReference>
<protein>
    <submittedName>
        <fullName evidence="10">ATP-binding cassette domain-containing protein</fullName>
    </submittedName>
</protein>
<dbReference type="GO" id="GO:0005886">
    <property type="term" value="C:plasma membrane"/>
    <property type="evidence" value="ECO:0007669"/>
    <property type="project" value="UniProtKB-ARBA"/>
</dbReference>
<evidence type="ECO:0000256" key="8">
    <source>
        <dbReference type="ARBA" id="ARBA00023136"/>
    </source>
</evidence>
<dbReference type="Proteomes" id="UP001205748">
    <property type="component" value="Unassembled WGS sequence"/>
</dbReference>
<dbReference type="InterPro" id="IPR017871">
    <property type="entry name" value="ABC_transporter-like_CS"/>
</dbReference>